<evidence type="ECO:0000313" key="7">
    <source>
        <dbReference type="Proteomes" id="UP000824469"/>
    </source>
</evidence>
<dbReference type="OMA" id="FTTWCIS"/>
<gene>
    <name evidence="6" type="ORF">KI387_039320</name>
</gene>
<keyword evidence="4 5" id="KW-0472">Membrane</keyword>
<dbReference type="AlphaFoldDB" id="A0AA38CF92"/>
<keyword evidence="3 5" id="KW-1133">Transmembrane helix</keyword>
<accession>A0AA38CF92</accession>
<dbReference type="InterPro" id="IPR044772">
    <property type="entry name" value="NO3_transporter"/>
</dbReference>
<proteinExistence type="predicted"/>
<reference evidence="6 7" key="1">
    <citation type="journal article" date="2021" name="Nat. Plants">
        <title>The Taxus genome provides insights into paclitaxel biosynthesis.</title>
        <authorList>
            <person name="Xiong X."/>
            <person name="Gou J."/>
            <person name="Liao Q."/>
            <person name="Li Y."/>
            <person name="Zhou Q."/>
            <person name="Bi G."/>
            <person name="Li C."/>
            <person name="Du R."/>
            <person name="Wang X."/>
            <person name="Sun T."/>
            <person name="Guo L."/>
            <person name="Liang H."/>
            <person name="Lu P."/>
            <person name="Wu Y."/>
            <person name="Zhang Z."/>
            <person name="Ro D.K."/>
            <person name="Shang Y."/>
            <person name="Huang S."/>
            <person name="Yan J."/>
        </authorList>
    </citation>
    <scope>NUCLEOTIDE SEQUENCE [LARGE SCALE GENOMIC DNA]</scope>
    <source>
        <strain evidence="6">Ta-2019</strain>
    </source>
</reference>
<evidence type="ECO:0000313" key="6">
    <source>
        <dbReference type="EMBL" id="KAH9295732.1"/>
    </source>
</evidence>
<dbReference type="InterPro" id="IPR036259">
    <property type="entry name" value="MFS_trans_sf"/>
</dbReference>
<evidence type="ECO:0000256" key="3">
    <source>
        <dbReference type="ARBA" id="ARBA00022989"/>
    </source>
</evidence>
<evidence type="ECO:0000256" key="5">
    <source>
        <dbReference type="SAM" id="Phobius"/>
    </source>
</evidence>
<dbReference type="SUPFAM" id="SSF103473">
    <property type="entry name" value="MFS general substrate transporter"/>
    <property type="match status" value="1"/>
</dbReference>
<comment type="subcellular location">
    <subcellularLocation>
        <location evidence="1">Membrane</location>
        <topology evidence="1">Multi-pass membrane protein</topology>
    </subcellularLocation>
</comment>
<feature type="transmembrane region" description="Helical" evidence="5">
    <location>
        <begin position="167"/>
        <end position="188"/>
    </location>
</feature>
<protein>
    <submittedName>
        <fullName evidence="6">Uncharacterized protein</fullName>
    </submittedName>
</protein>
<feature type="transmembrane region" description="Helical" evidence="5">
    <location>
        <begin position="12"/>
        <end position="31"/>
    </location>
</feature>
<feature type="transmembrane region" description="Helical" evidence="5">
    <location>
        <begin position="136"/>
        <end position="155"/>
    </location>
</feature>
<dbReference type="EMBL" id="JAHRHJ020000011">
    <property type="protein sequence ID" value="KAH9295732.1"/>
    <property type="molecule type" value="Genomic_DNA"/>
</dbReference>
<dbReference type="Gene3D" id="1.20.1250.20">
    <property type="entry name" value="MFS general substrate transporter like domains"/>
    <property type="match status" value="1"/>
</dbReference>
<organism evidence="6 7">
    <name type="scientific">Taxus chinensis</name>
    <name type="common">Chinese yew</name>
    <name type="synonym">Taxus wallichiana var. chinensis</name>
    <dbReference type="NCBI Taxonomy" id="29808"/>
    <lineage>
        <taxon>Eukaryota</taxon>
        <taxon>Viridiplantae</taxon>
        <taxon>Streptophyta</taxon>
        <taxon>Embryophyta</taxon>
        <taxon>Tracheophyta</taxon>
        <taxon>Spermatophyta</taxon>
        <taxon>Pinopsida</taxon>
        <taxon>Pinidae</taxon>
        <taxon>Conifers II</taxon>
        <taxon>Cupressales</taxon>
        <taxon>Taxaceae</taxon>
        <taxon>Taxus</taxon>
    </lineage>
</organism>
<dbReference type="GO" id="GO:0016020">
    <property type="term" value="C:membrane"/>
    <property type="evidence" value="ECO:0007669"/>
    <property type="project" value="UniProtKB-SubCell"/>
</dbReference>
<dbReference type="PANTHER" id="PTHR23515">
    <property type="entry name" value="HIGH-AFFINITY NITRATE TRANSPORTER 2.3"/>
    <property type="match status" value="1"/>
</dbReference>
<comment type="caution">
    <text evidence="6">The sequence shown here is derived from an EMBL/GenBank/DDBJ whole genome shotgun (WGS) entry which is preliminary data.</text>
</comment>
<evidence type="ECO:0000256" key="4">
    <source>
        <dbReference type="ARBA" id="ARBA00023136"/>
    </source>
</evidence>
<feature type="transmembrane region" description="Helical" evidence="5">
    <location>
        <begin position="81"/>
        <end position="102"/>
    </location>
</feature>
<dbReference type="Proteomes" id="UP000824469">
    <property type="component" value="Unassembled WGS sequence"/>
</dbReference>
<evidence type="ECO:0000256" key="1">
    <source>
        <dbReference type="ARBA" id="ARBA00004141"/>
    </source>
</evidence>
<evidence type="ECO:0000256" key="2">
    <source>
        <dbReference type="ARBA" id="ARBA00022692"/>
    </source>
</evidence>
<sequence length="189" mass="20948">MATISSAQGFTLVCFLIGFSLATFVSCQFWMSSMFNTKIVGRGNGVAGEWGNMGAGATQLAMSLVYDLIQKSVGSPPFTTWCISFFLPRMMHLFMGLLVLIFRQDLPDGNYVALHKQVDKAKDKFSKVVWHAVKNLWTLILALTHGYCFGVELIIDNVIAEYFYDKFDLILHIAGIIASTFGLANVVIV</sequence>
<keyword evidence="2 5" id="KW-0812">Transmembrane</keyword>
<dbReference type="GO" id="GO:0015112">
    <property type="term" value="F:nitrate transmembrane transporter activity"/>
    <property type="evidence" value="ECO:0007669"/>
    <property type="project" value="InterPro"/>
</dbReference>
<keyword evidence="7" id="KW-1185">Reference proteome</keyword>
<name>A0AA38CF92_TAXCH</name>